<comment type="caution">
    <text evidence="2">The sequence shown here is derived from an EMBL/GenBank/DDBJ whole genome shotgun (WGS) entry which is preliminary data.</text>
</comment>
<evidence type="ECO:0000256" key="1">
    <source>
        <dbReference type="SAM" id="MobiDB-lite"/>
    </source>
</evidence>
<sequence>MFSIHFAAPIVGGGAVFGQEEGDAHGLEGRSLPPGFHGRGSRTAVPSTLSSAGRSSPPPRSWRIQYQGHLRYFTIPWPGIRLQWCRLPLSLAPPRSPCLLTSTSSSRGFWPISPLLLLCHVPSPQLLLWWRTLTLLYLFPSLVRHLSRTGWIRPLSQTPPPSEEELEQEVLPESWAPVPPDWQVSQVAGSAVLLHRDGASQGEAAPVPGQEVCWGTSCHSPLPS</sequence>
<dbReference type="AlphaFoldDB" id="A0A5B7G5N0"/>
<name>A0A5B7G5N0_PORTR</name>
<proteinExistence type="predicted"/>
<protein>
    <submittedName>
        <fullName evidence="2">Uncharacterized protein</fullName>
    </submittedName>
</protein>
<feature type="region of interest" description="Disordered" evidence="1">
    <location>
        <begin position="22"/>
        <end position="59"/>
    </location>
</feature>
<accession>A0A5B7G5N0</accession>
<keyword evidence="3" id="KW-1185">Reference proteome</keyword>
<dbReference type="Proteomes" id="UP000324222">
    <property type="component" value="Unassembled WGS sequence"/>
</dbReference>
<evidence type="ECO:0000313" key="2">
    <source>
        <dbReference type="EMBL" id="MPC54242.1"/>
    </source>
</evidence>
<dbReference type="EMBL" id="VSRR010012211">
    <property type="protein sequence ID" value="MPC54242.1"/>
    <property type="molecule type" value="Genomic_DNA"/>
</dbReference>
<reference evidence="2 3" key="1">
    <citation type="submission" date="2019-05" db="EMBL/GenBank/DDBJ databases">
        <title>Another draft genome of Portunus trituberculatus and its Hox gene families provides insights of decapod evolution.</title>
        <authorList>
            <person name="Jeong J.-H."/>
            <person name="Song I."/>
            <person name="Kim S."/>
            <person name="Choi T."/>
            <person name="Kim D."/>
            <person name="Ryu S."/>
            <person name="Kim W."/>
        </authorList>
    </citation>
    <scope>NUCLEOTIDE SEQUENCE [LARGE SCALE GENOMIC DNA]</scope>
    <source>
        <tissue evidence="2">Muscle</tissue>
    </source>
</reference>
<organism evidence="2 3">
    <name type="scientific">Portunus trituberculatus</name>
    <name type="common">Swimming crab</name>
    <name type="synonym">Neptunus trituberculatus</name>
    <dbReference type="NCBI Taxonomy" id="210409"/>
    <lineage>
        <taxon>Eukaryota</taxon>
        <taxon>Metazoa</taxon>
        <taxon>Ecdysozoa</taxon>
        <taxon>Arthropoda</taxon>
        <taxon>Crustacea</taxon>
        <taxon>Multicrustacea</taxon>
        <taxon>Malacostraca</taxon>
        <taxon>Eumalacostraca</taxon>
        <taxon>Eucarida</taxon>
        <taxon>Decapoda</taxon>
        <taxon>Pleocyemata</taxon>
        <taxon>Brachyura</taxon>
        <taxon>Eubrachyura</taxon>
        <taxon>Portunoidea</taxon>
        <taxon>Portunidae</taxon>
        <taxon>Portuninae</taxon>
        <taxon>Portunus</taxon>
    </lineage>
</organism>
<gene>
    <name evidence="2" type="ORF">E2C01_048153</name>
</gene>
<evidence type="ECO:0000313" key="3">
    <source>
        <dbReference type="Proteomes" id="UP000324222"/>
    </source>
</evidence>